<gene>
    <name evidence="2" type="primary">LOC105044092</name>
</gene>
<evidence type="ECO:0000313" key="2">
    <source>
        <dbReference type="RefSeq" id="XP_010920191.1"/>
    </source>
</evidence>
<protein>
    <submittedName>
        <fullName evidence="2">Uncharacterized protein LOC105044092</fullName>
    </submittedName>
</protein>
<dbReference type="PANTHER" id="PTHR31431:SF1">
    <property type="entry name" value="NUCLEOPORIN NUP188"/>
    <property type="match status" value="1"/>
</dbReference>
<dbReference type="RefSeq" id="XP_010920191.1">
    <property type="nucleotide sequence ID" value="XM_010921889.3"/>
</dbReference>
<sequence>MASATAAINKAASPKPLEESLWWDSFVPLFEELDGAPLSDDLPDHLVKKIKNNRAWFLESVTRFGPPDEASRFALDSPEITIGSHHLLIKPEHKEAALRVSKCLSLDEVQSYILVNRTSGFNKSVADVEGHDFLHLILIQYYLERQCLLKCIRRIFVHALYIEKGSCLTEAVREEALQLVYDGLEMKLLSTLKDLLSSVFSEKAEVDFMVLWVEETLIEVNLVLDILFLAYYDSFCSCKAEQWKSLCLLFKDILCGSFNIRRLAVSVEARNSFFHAKAQLLLILIEMLDLENLLRMVHDEVPFRQGYSAFTWSDIQEMDAGVSSFTDLGTMEAGPLILAWAVFLCLLLSLPDRHNSGMLMEIDHIEYVRRAFEGAPFTYVLEILRSDTLRNSDGPVSGFFSVLRTFISAFIASYELSHQAEDNTLNIILDILCQIYNGEESLSMQFWDRDSFVDGPIRSVLYMLEREYPFRIVEFVRLLSALCQGIWPAECVYNYLDKMSGITTLFEIPGGSGVVNLHDIIEIHHQFNVPGIEGLVIPSGTCGQVLKVIDANVALVRWECAHSGVFLLLLRLAQEFHLYSYKEVFLTLNLLHRMISSNKALCFALMKIGKSPSVQASKWSVQIENDVRVELVKIICALVFCIVQDISNVGIVSLCFSILAEMLKCAPSYVIEVASKSNVFSSELHCSSGGTWLLSGGLPRMLLVDGGESEECLPLTTSVLDFTMALLEKGAADSMVSAFVVFSLQYVLVNHMHWNYKLKYDRWKVTLKVLEVMKSCVKATQVPNKLGHMIRDIIIYDSSVHNILCQVMCISRQALEQLYISHHYELKEIEDVQLAVCSAFDIVHSILADLSEETFTNIPAFIQTMLSSTTKPMPVVTAAVSLISFCRNSAVQMAATKLLSILCFIASRFQSYSMENVNVFTDTTQIKELSSTICLILDEEVNRNEELIIAIFDLLISASCYQPALLISVILPEEKEEVPSNAAGDMKNQLVGSPVIEPLSSNRTSPIDSILKYVERSEILANSSPHLLLTVVSFLKALWEGGNQYIHVLDKIRSSEMFWKHLSSCMLATQTKNDLLEKNLNNDEMDWSSFRYQCQGAILDIISHELFFQEKILQDETYEKQTSNTFKGQTENRLSSEISKSPTVLCPKDILSSWCESDIMNWLIKSYSFSGYDKEVIFHAKVAVCMFIVHLISKLSTTNAGSLSISLIEKIHMISKKLSKHPAFAALLTQYSSRGYSKGKELTSLVISDLYYHLQGELEGREITPGPFQELSGFLLDLETFQCSEQKQERNFGPLVKNVCMFDIPRIREELGMELWDHCNWKASKEVAHIMFLHMREANLVMSVTDSKHFALKALITVISVYTGKISDKKSTLSDRGISGKLIESSIEYVCECLQATVDSLIPDPSPRDNLLGFLATQVELLLVLSRILFGQHSQQTDRRQCLPVSVHLIKTSGSAIKYLADVRPLTTMLKKAVKHLLMLLLTLVEFSYPKAYVKGKSDLEVKLFAEASLASIGLLPVLCKYAENTEYSTLSVASMDLMLKGLLIPKIWLPILQKHLRLQLILQQVQQKESLDNIPVILNFFLTLGRTKGGAEMLYSVNFFSSLKVLFDQLTNDMPLSNNVDGGGFTNINHDGKHVHLWGLGLAVIISVIYSVGDDSSSTDIVDSAISYFFSEKAFVTFSSLSAPSFAAHDHNKKRTRIQKAHTCLETLQLTELILMLICVLARYQVSWSKGMKDMDSELRETIIHLLAFISRGSHRIGESPIRTLTLFCPPTTKEDVELHEKPSFVKSKHGWFTLSPVGFLVDNAVTSASNTGSSLLIKDQASKNADSIQQSYFSDIVAIQMYKLAFLLLKFLCMQAKTAAKRAEELEFIDLAHFPELPMPEILHGLQDQAIAIVTEVCEANQSEPILPETESVCLLMLQILEKSLYLELCVSQSCGIRPVLGRIEDFSKGIKLLMRVAEQHTNFAAILRSLRQITALVYPGLLQTNNVI</sequence>
<dbReference type="KEGG" id="egu:105044092"/>
<dbReference type="GO" id="GO:0006405">
    <property type="term" value="P:RNA export from nucleus"/>
    <property type="evidence" value="ECO:0007669"/>
    <property type="project" value="TreeGrafter"/>
</dbReference>
<dbReference type="OrthoDB" id="552259at2759"/>
<dbReference type="InParanoid" id="A0A6I9R486"/>
<name>A0A6I9R486_ELAGV</name>
<dbReference type="InterPro" id="IPR044840">
    <property type="entry name" value="Nup188"/>
</dbReference>
<dbReference type="GO" id="GO:0006606">
    <property type="term" value="P:protein import into nucleus"/>
    <property type="evidence" value="ECO:0007669"/>
    <property type="project" value="TreeGrafter"/>
</dbReference>
<dbReference type="PANTHER" id="PTHR31431">
    <property type="entry name" value="NUCLEOPORIN NUP188 HOMOLOG"/>
    <property type="match status" value="1"/>
</dbReference>
<organism evidence="1 2">
    <name type="scientific">Elaeis guineensis var. tenera</name>
    <name type="common">Oil palm</name>
    <dbReference type="NCBI Taxonomy" id="51953"/>
    <lineage>
        <taxon>Eukaryota</taxon>
        <taxon>Viridiplantae</taxon>
        <taxon>Streptophyta</taxon>
        <taxon>Embryophyta</taxon>
        <taxon>Tracheophyta</taxon>
        <taxon>Spermatophyta</taxon>
        <taxon>Magnoliopsida</taxon>
        <taxon>Liliopsida</taxon>
        <taxon>Arecaceae</taxon>
        <taxon>Arecoideae</taxon>
        <taxon>Cocoseae</taxon>
        <taxon>Elaeidinae</taxon>
        <taxon>Elaeis</taxon>
    </lineage>
</organism>
<dbReference type="GO" id="GO:0017056">
    <property type="term" value="F:structural constituent of nuclear pore"/>
    <property type="evidence" value="ECO:0007669"/>
    <property type="project" value="InterPro"/>
</dbReference>
<evidence type="ECO:0000313" key="1">
    <source>
        <dbReference type="Proteomes" id="UP000504607"/>
    </source>
</evidence>
<dbReference type="GeneID" id="105044092"/>
<dbReference type="Proteomes" id="UP000504607">
    <property type="component" value="Chromosome 4"/>
</dbReference>
<reference evidence="2" key="1">
    <citation type="submission" date="2025-08" db="UniProtKB">
        <authorList>
            <consortium name="RefSeq"/>
        </authorList>
    </citation>
    <scope>IDENTIFICATION</scope>
</reference>
<dbReference type="GO" id="GO:0044611">
    <property type="term" value="C:nuclear pore inner ring"/>
    <property type="evidence" value="ECO:0007669"/>
    <property type="project" value="TreeGrafter"/>
</dbReference>
<proteinExistence type="predicted"/>
<accession>A0A6I9R486</accession>
<keyword evidence="1" id="KW-1185">Reference proteome</keyword>